<sequence>MGAEGQKIVAFVHGLVHLAIFWSNASLGSLIYLNQKSITSLALEAGVDPTNLSRFLKGHSTVSEEKMKKVLEHLRKVKEAGLKPEEAAKRLGLSE</sequence>
<keyword evidence="1" id="KW-0472">Membrane</keyword>
<dbReference type="SUPFAM" id="SSF47413">
    <property type="entry name" value="lambda repressor-like DNA-binding domains"/>
    <property type="match status" value="1"/>
</dbReference>
<keyword evidence="1" id="KW-0812">Transmembrane</keyword>
<proteinExistence type="predicted"/>
<reference evidence="2" key="1">
    <citation type="journal article" date="2020" name="mSystems">
        <title>Genome- and Community-Level Interaction Insights into Carbon Utilization and Element Cycling Functions of Hydrothermarchaeota in Hydrothermal Sediment.</title>
        <authorList>
            <person name="Zhou Z."/>
            <person name="Liu Y."/>
            <person name="Xu W."/>
            <person name="Pan J."/>
            <person name="Luo Z.H."/>
            <person name="Li M."/>
        </authorList>
    </citation>
    <scope>NUCLEOTIDE SEQUENCE [LARGE SCALE GENOMIC DNA]</scope>
    <source>
        <strain evidence="2">SpSt-902</strain>
    </source>
</reference>
<comment type="caution">
    <text evidence="2">The sequence shown here is derived from an EMBL/GenBank/DDBJ whole genome shotgun (WGS) entry which is preliminary data.</text>
</comment>
<organism evidence="2">
    <name type="scientific">Leptospirillum ferriphilum</name>
    <dbReference type="NCBI Taxonomy" id="178606"/>
    <lineage>
        <taxon>Bacteria</taxon>
        <taxon>Pseudomonadati</taxon>
        <taxon>Nitrospirota</taxon>
        <taxon>Nitrospiria</taxon>
        <taxon>Nitrospirales</taxon>
        <taxon>Nitrospiraceae</taxon>
        <taxon>Leptospirillum</taxon>
    </lineage>
</organism>
<keyword evidence="1" id="KW-1133">Transmembrane helix</keyword>
<protein>
    <submittedName>
        <fullName evidence="2">LacI family DNA-binding transcriptional regulator</fullName>
    </submittedName>
</protein>
<dbReference type="InterPro" id="IPR010982">
    <property type="entry name" value="Lambda_DNA-bd_dom_sf"/>
</dbReference>
<dbReference type="EMBL" id="DTMM01000017">
    <property type="protein sequence ID" value="HFT92504.1"/>
    <property type="molecule type" value="Genomic_DNA"/>
</dbReference>
<evidence type="ECO:0000313" key="2">
    <source>
        <dbReference type="EMBL" id="HFT92504.1"/>
    </source>
</evidence>
<dbReference type="Gene3D" id="1.10.260.40">
    <property type="entry name" value="lambda repressor-like DNA-binding domains"/>
    <property type="match status" value="1"/>
</dbReference>
<gene>
    <name evidence="2" type="ORF">ENX03_00910</name>
</gene>
<evidence type="ECO:0000256" key="1">
    <source>
        <dbReference type="SAM" id="Phobius"/>
    </source>
</evidence>
<name>A0A7C3LVN4_9BACT</name>
<keyword evidence="2" id="KW-0238">DNA-binding</keyword>
<dbReference type="GO" id="GO:0003677">
    <property type="term" value="F:DNA binding"/>
    <property type="evidence" value="ECO:0007669"/>
    <property type="project" value="UniProtKB-KW"/>
</dbReference>
<accession>A0A7C3LVN4</accession>
<dbReference type="AlphaFoldDB" id="A0A7C3LVN4"/>
<feature type="transmembrane region" description="Helical" evidence="1">
    <location>
        <begin position="12"/>
        <end position="33"/>
    </location>
</feature>